<name>A0A420I572_9PEZI</name>
<proteinExistence type="predicted"/>
<comment type="caution">
    <text evidence="2">The sequence shown here is derived from an EMBL/GenBank/DDBJ whole genome shotgun (WGS) entry which is preliminary data.</text>
</comment>
<dbReference type="EMBL" id="MCBQ01012959">
    <property type="protein sequence ID" value="RKF64806.1"/>
    <property type="molecule type" value="Genomic_DNA"/>
</dbReference>
<feature type="region of interest" description="Disordered" evidence="1">
    <location>
        <begin position="104"/>
        <end position="132"/>
    </location>
</feature>
<protein>
    <submittedName>
        <fullName evidence="2">Uncharacterized protein</fullName>
    </submittedName>
</protein>
<evidence type="ECO:0000256" key="1">
    <source>
        <dbReference type="SAM" id="MobiDB-lite"/>
    </source>
</evidence>
<sequence>MNKSLSSLRIFNFQGIEDGIEIRKDIWEEFGAHQDDGGFYEWTEHVFAMADKPLLKELRDYLLQNNVYVSSGRGISMATALSDTANETERHIWSKEEVEKQQLYQKRQQARATRRERKDHAILNETSNLTSS</sequence>
<dbReference type="Proteomes" id="UP000283383">
    <property type="component" value="Unassembled WGS sequence"/>
</dbReference>
<accession>A0A420I572</accession>
<keyword evidence="3" id="KW-1185">Reference proteome</keyword>
<dbReference type="AlphaFoldDB" id="A0A420I572"/>
<gene>
    <name evidence="2" type="ORF">GcM3_129022</name>
</gene>
<organism evidence="2 3">
    <name type="scientific">Golovinomyces cichoracearum</name>
    <dbReference type="NCBI Taxonomy" id="62708"/>
    <lineage>
        <taxon>Eukaryota</taxon>
        <taxon>Fungi</taxon>
        <taxon>Dikarya</taxon>
        <taxon>Ascomycota</taxon>
        <taxon>Pezizomycotina</taxon>
        <taxon>Leotiomycetes</taxon>
        <taxon>Erysiphales</taxon>
        <taxon>Erysiphaceae</taxon>
        <taxon>Golovinomyces</taxon>
    </lineage>
</organism>
<evidence type="ECO:0000313" key="2">
    <source>
        <dbReference type="EMBL" id="RKF64806.1"/>
    </source>
</evidence>
<reference evidence="2 3" key="1">
    <citation type="journal article" date="2018" name="BMC Genomics">
        <title>Comparative genome analyses reveal sequence features reflecting distinct modes of host-adaptation between dicot and monocot powdery mildew.</title>
        <authorList>
            <person name="Wu Y."/>
            <person name="Ma X."/>
            <person name="Pan Z."/>
            <person name="Kale S.D."/>
            <person name="Song Y."/>
            <person name="King H."/>
            <person name="Zhang Q."/>
            <person name="Presley C."/>
            <person name="Deng X."/>
            <person name="Wei C.I."/>
            <person name="Xiao S."/>
        </authorList>
    </citation>
    <scope>NUCLEOTIDE SEQUENCE [LARGE SCALE GENOMIC DNA]</scope>
    <source>
        <strain evidence="2">UMSG3</strain>
    </source>
</reference>
<evidence type="ECO:0000313" key="3">
    <source>
        <dbReference type="Proteomes" id="UP000283383"/>
    </source>
</evidence>